<dbReference type="PROSITE" id="PS00687">
    <property type="entry name" value="ALDEHYDE_DEHYDR_GLU"/>
    <property type="match status" value="1"/>
</dbReference>
<reference evidence="6 7" key="1">
    <citation type="submission" date="2016-07" db="EMBL/GenBank/DDBJ databases">
        <title>Pervasive Adenine N6-methylation of Active Genes in Fungi.</title>
        <authorList>
            <consortium name="DOE Joint Genome Institute"/>
            <person name="Mondo S.J."/>
            <person name="Dannebaum R.O."/>
            <person name="Kuo R.C."/>
            <person name="Labutti K."/>
            <person name="Haridas S."/>
            <person name="Kuo A."/>
            <person name="Salamov A."/>
            <person name="Ahrendt S.R."/>
            <person name="Lipzen A."/>
            <person name="Sullivan W."/>
            <person name="Andreopoulos W.B."/>
            <person name="Clum A."/>
            <person name="Lindquist E."/>
            <person name="Daum C."/>
            <person name="Ramamoorthy G.K."/>
            <person name="Gryganskyi A."/>
            <person name="Culley D."/>
            <person name="Magnuson J.K."/>
            <person name="James T.Y."/>
            <person name="O'Malley M.A."/>
            <person name="Stajich J.E."/>
            <person name="Spatafora J.W."/>
            <person name="Visel A."/>
            <person name="Grigoriev I.V."/>
        </authorList>
    </citation>
    <scope>NUCLEOTIDE SEQUENCE [LARGE SCALE GENOMIC DNA]</scope>
    <source>
        <strain evidence="6 7">NRRL 3301</strain>
    </source>
</reference>
<gene>
    <name evidence="6" type="ORF">DM01DRAFT_1335799</name>
</gene>
<comment type="similarity">
    <text evidence="1 4">Belongs to the aldehyde dehydrogenase family.</text>
</comment>
<keyword evidence="2 4" id="KW-0560">Oxidoreductase</keyword>
<dbReference type="EMBL" id="MCGT01000014">
    <property type="protein sequence ID" value="ORX53944.1"/>
    <property type="molecule type" value="Genomic_DNA"/>
</dbReference>
<dbReference type="PANTHER" id="PTHR11699">
    <property type="entry name" value="ALDEHYDE DEHYDROGENASE-RELATED"/>
    <property type="match status" value="1"/>
</dbReference>
<dbReference type="SUPFAM" id="SSF53720">
    <property type="entry name" value="ALDH-like"/>
    <property type="match status" value="1"/>
</dbReference>
<evidence type="ECO:0000256" key="4">
    <source>
        <dbReference type="RuleBase" id="RU003345"/>
    </source>
</evidence>
<comment type="caution">
    <text evidence="6">The sequence shown here is derived from an EMBL/GenBank/DDBJ whole genome shotgun (WGS) entry which is preliminary data.</text>
</comment>
<sequence>MTVTIPVVSPATQEKLFDITCLSTSELDERVKTANNAFASWKKTSVTDRVNLMKKFCDLFDKKREQVAVSIASQMGRPKRYGGGEVNGVLERANYMISVAEECLKDEVVEDSSTAKRFLRKEPLGAVFIIAAWNYPYLTAVNNLIPALLAGNCVLLKHSPQTPQCGDIFVETLHEAGVPKDVVQIVHVDDQGAQYLVQHSGIQFVNFTGSVAVGKKIRQAIGDSQRLVGSGMELGGKDPAYVLPDADLDYAVGNIVDGAFFNSGQCCCSIERCYVHEDVYDAFVEKAVALTKEYVLGDPNDAASTLGPMASVRFANNVRAQLEEAVQKGAKPLIDTASLFPLDKPGSAYVGPQLLVNVNHGMTVMKEETFGPLLGIMRVSSDDEAVQLMNDSKYGLTASIWTADPEKALAIGDRIETGTWFMNRCDYIDPALAWVGAKESGLGFSMSKYGFTQFTRPKSFHLKLVQK</sequence>
<evidence type="ECO:0000256" key="1">
    <source>
        <dbReference type="ARBA" id="ARBA00009986"/>
    </source>
</evidence>
<evidence type="ECO:0000256" key="2">
    <source>
        <dbReference type="ARBA" id="ARBA00023002"/>
    </source>
</evidence>
<dbReference type="FunFam" id="3.40.309.10:FF:000009">
    <property type="entry name" value="Aldehyde dehydrogenase A"/>
    <property type="match status" value="1"/>
</dbReference>
<accession>A0A1X2GHC8</accession>
<dbReference type="InterPro" id="IPR016161">
    <property type="entry name" value="Ald_DH/histidinol_DH"/>
</dbReference>
<dbReference type="InterPro" id="IPR016162">
    <property type="entry name" value="Ald_DH_N"/>
</dbReference>
<protein>
    <submittedName>
        <fullName evidence="6">Aldehyde dehydrogenase</fullName>
    </submittedName>
</protein>
<dbReference type="InterPro" id="IPR015590">
    <property type="entry name" value="Aldehyde_DH_dom"/>
</dbReference>
<evidence type="ECO:0000313" key="6">
    <source>
        <dbReference type="EMBL" id="ORX53944.1"/>
    </source>
</evidence>
<dbReference type="InterPro" id="IPR016163">
    <property type="entry name" value="Ald_DH_C"/>
</dbReference>
<dbReference type="Gene3D" id="3.40.309.10">
    <property type="entry name" value="Aldehyde Dehydrogenase, Chain A, domain 2"/>
    <property type="match status" value="1"/>
</dbReference>
<dbReference type="Gene3D" id="3.40.605.10">
    <property type="entry name" value="Aldehyde Dehydrogenase, Chain A, domain 1"/>
    <property type="match status" value="1"/>
</dbReference>
<evidence type="ECO:0000256" key="3">
    <source>
        <dbReference type="PROSITE-ProRule" id="PRU10007"/>
    </source>
</evidence>
<evidence type="ECO:0000313" key="7">
    <source>
        <dbReference type="Proteomes" id="UP000242146"/>
    </source>
</evidence>
<feature type="domain" description="Aldehyde dehydrogenase" evidence="5">
    <location>
        <begin position="4"/>
        <end position="459"/>
    </location>
</feature>
<dbReference type="CDD" id="cd07102">
    <property type="entry name" value="ALDH_EDX86601"/>
    <property type="match status" value="1"/>
</dbReference>
<dbReference type="OrthoDB" id="310895at2759"/>
<dbReference type="AlphaFoldDB" id="A0A1X2GHC8"/>
<name>A0A1X2GHC8_9FUNG</name>
<dbReference type="STRING" id="101127.A0A1X2GHC8"/>
<proteinExistence type="inferred from homology"/>
<evidence type="ECO:0000259" key="5">
    <source>
        <dbReference type="Pfam" id="PF00171"/>
    </source>
</evidence>
<organism evidence="6 7">
    <name type="scientific">Hesseltinella vesiculosa</name>
    <dbReference type="NCBI Taxonomy" id="101127"/>
    <lineage>
        <taxon>Eukaryota</taxon>
        <taxon>Fungi</taxon>
        <taxon>Fungi incertae sedis</taxon>
        <taxon>Mucoromycota</taxon>
        <taxon>Mucoromycotina</taxon>
        <taxon>Mucoromycetes</taxon>
        <taxon>Mucorales</taxon>
        <taxon>Cunninghamellaceae</taxon>
        <taxon>Hesseltinella</taxon>
    </lineage>
</organism>
<feature type="active site" evidence="3">
    <location>
        <position position="233"/>
    </location>
</feature>
<dbReference type="InterPro" id="IPR029510">
    <property type="entry name" value="Ald_DH_CS_GLU"/>
</dbReference>
<dbReference type="GO" id="GO:0016620">
    <property type="term" value="F:oxidoreductase activity, acting on the aldehyde or oxo group of donors, NAD or NADP as acceptor"/>
    <property type="evidence" value="ECO:0007669"/>
    <property type="project" value="InterPro"/>
</dbReference>
<keyword evidence="7" id="KW-1185">Reference proteome</keyword>
<dbReference type="Pfam" id="PF00171">
    <property type="entry name" value="Aldedh"/>
    <property type="match status" value="1"/>
</dbReference>
<dbReference type="Proteomes" id="UP000242146">
    <property type="component" value="Unassembled WGS sequence"/>
</dbReference>